<dbReference type="PROSITE" id="PS00086">
    <property type="entry name" value="CYTOCHROME_P450"/>
    <property type="match status" value="1"/>
</dbReference>
<dbReference type="InterPro" id="IPR017972">
    <property type="entry name" value="Cyt_P450_CS"/>
</dbReference>
<reference evidence="11 12" key="1">
    <citation type="submission" date="2024-01" db="EMBL/GenBank/DDBJ databases">
        <title>The complete chloroplast genome sequence of Lithospermum erythrorhizon: insights into the phylogenetic relationship among Boraginaceae species and the maternal lineages of purple gromwells.</title>
        <authorList>
            <person name="Okada T."/>
            <person name="Watanabe K."/>
        </authorList>
    </citation>
    <scope>NUCLEOTIDE SEQUENCE [LARGE SCALE GENOMIC DNA]</scope>
</reference>
<evidence type="ECO:0000256" key="5">
    <source>
        <dbReference type="ARBA" id="ARBA00023002"/>
    </source>
</evidence>
<dbReference type="FunFam" id="1.10.630.10:FF:000126">
    <property type="entry name" value="Predicted protein"/>
    <property type="match status" value="1"/>
</dbReference>
<keyword evidence="5 9" id="KW-0560">Oxidoreductase</keyword>
<dbReference type="InterPro" id="IPR036396">
    <property type="entry name" value="Cyt_P450_sf"/>
</dbReference>
<dbReference type="AlphaFoldDB" id="A0AAV3R9G9"/>
<protein>
    <submittedName>
        <fullName evidence="11">Oxygenase</fullName>
    </submittedName>
</protein>
<feature type="binding site" description="axial binding residue" evidence="8">
    <location>
        <position position="451"/>
    </location>
    <ligand>
        <name>heme</name>
        <dbReference type="ChEBI" id="CHEBI:30413"/>
    </ligand>
    <ligandPart>
        <name>Fe</name>
        <dbReference type="ChEBI" id="CHEBI:18248"/>
    </ligandPart>
</feature>
<dbReference type="EMBL" id="BAABME010008064">
    <property type="protein sequence ID" value="GAA0172316.1"/>
    <property type="molecule type" value="Genomic_DNA"/>
</dbReference>
<evidence type="ECO:0000256" key="1">
    <source>
        <dbReference type="ARBA" id="ARBA00001971"/>
    </source>
</evidence>
<dbReference type="PRINTS" id="PR00385">
    <property type="entry name" value="P450"/>
</dbReference>
<evidence type="ECO:0000256" key="10">
    <source>
        <dbReference type="SAM" id="SignalP"/>
    </source>
</evidence>
<evidence type="ECO:0000256" key="8">
    <source>
        <dbReference type="PIRSR" id="PIRSR602401-1"/>
    </source>
</evidence>
<feature type="signal peptide" evidence="10">
    <location>
        <begin position="1"/>
        <end position="17"/>
    </location>
</feature>
<keyword evidence="6 8" id="KW-0408">Iron</keyword>
<evidence type="ECO:0000256" key="3">
    <source>
        <dbReference type="ARBA" id="ARBA00022617"/>
    </source>
</evidence>
<comment type="cofactor">
    <cofactor evidence="1 8">
        <name>heme</name>
        <dbReference type="ChEBI" id="CHEBI:30413"/>
    </cofactor>
</comment>
<dbReference type="PANTHER" id="PTHR47944">
    <property type="entry name" value="CYTOCHROME P450 98A9"/>
    <property type="match status" value="1"/>
</dbReference>
<dbReference type="GO" id="GO:0020037">
    <property type="term" value="F:heme binding"/>
    <property type="evidence" value="ECO:0007669"/>
    <property type="project" value="InterPro"/>
</dbReference>
<comment type="caution">
    <text evidence="11">The sequence shown here is derived from an EMBL/GenBank/DDBJ whole genome shotgun (WGS) entry which is preliminary data.</text>
</comment>
<dbReference type="SUPFAM" id="SSF48264">
    <property type="entry name" value="Cytochrome P450"/>
    <property type="match status" value="1"/>
</dbReference>
<evidence type="ECO:0000256" key="6">
    <source>
        <dbReference type="ARBA" id="ARBA00023004"/>
    </source>
</evidence>
<dbReference type="GO" id="GO:0016705">
    <property type="term" value="F:oxidoreductase activity, acting on paired donors, with incorporation or reduction of molecular oxygen"/>
    <property type="evidence" value="ECO:0007669"/>
    <property type="project" value="InterPro"/>
</dbReference>
<dbReference type="GO" id="GO:0005506">
    <property type="term" value="F:iron ion binding"/>
    <property type="evidence" value="ECO:0007669"/>
    <property type="project" value="InterPro"/>
</dbReference>
<dbReference type="PANTHER" id="PTHR47944:SF5">
    <property type="entry name" value="CYTOCHROME P450 71A1-LIKE"/>
    <property type="match status" value="1"/>
</dbReference>
<evidence type="ECO:0000256" key="2">
    <source>
        <dbReference type="ARBA" id="ARBA00010617"/>
    </source>
</evidence>
<keyword evidence="10" id="KW-0732">Signal</keyword>
<dbReference type="Pfam" id="PF00067">
    <property type="entry name" value="p450"/>
    <property type="match status" value="1"/>
</dbReference>
<dbReference type="GO" id="GO:0004497">
    <property type="term" value="F:monooxygenase activity"/>
    <property type="evidence" value="ECO:0007669"/>
    <property type="project" value="UniProtKB-KW"/>
</dbReference>
<keyword evidence="7 9" id="KW-0503">Monooxygenase</keyword>
<dbReference type="Gene3D" id="1.10.630.10">
    <property type="entry name" value="Cytochrome P450"/>
    <property type="match status" value="1"/>
</dbReference>
<keyword evidence="4 8" id="KW-0479">Metal-binding</keyword>
<evidence type="ECO:0000256" key="4">
    <source>
        <dbReference type="ARBA" id="ARBA00022723"/>
    </source>
</evidence>
<dbReference type="PRINTS" id="PR00463">
    <property type="entry name" value="EP450I"/>
</dbReference>
<evidence type="ECO:0000313" key="11">
    <source>
        <dbReference type="EMBL" id="GAA0172316.1"/>
    </source>
</evidence>
<dbReference type="Proteomes" id="UP001454036">
    <property type="component" value="Unassembled WGS sequence"/>
</dbReference>
<keyword evidence="12" id="KW-1185">Reference proteome</keyword>
<dbReference type="CDD" id="cd20618">
    <property type="entry name" value="CYP71_clan"/>
    <property type="match status" value="1"/>
</dbReference>
<evidence type="ECO:0000256" key="9">
    <source>
        <dbReference type="RuleBase" id="RU000461"/>
    </source>
</evidence>
<evidence type="ECO:0000313" key="12">
    <source>
        <dbReference type="Proteomes" id="UP001454036"/>
    </source>
</evidence>
<name>A0AAV3R9G9_LITER</name>
<accession>A0AAV3R9G9</accession>
<keyword evidence="3 8" id="KW-0349">Heme</keyword>
<comment type="similarity">
    <text evidence="2 9">Belongs to the cytochrome P450 family.</text>
</comment>
<organism evidence="11 12">
    <name type="scientific">Lithospermum erythrorhizon</name>
    <name type="common">Purple gromwell</name>
    <name type="synonym">Lithospermum officinale var. erythrorhizon</name>
    <dbReference type="NCBI Taxonomy" id="34254"/>
    <lineage>
        <taxon>Eukaryota</taxon>
        <taxon>Viridiplantae</taxon>
        <taxon>Streptophyta</taxon>
        <taxon>Embryophyta</taxon>
        <taxon>Tracheophyta</taxon>
        <taxon>Spermatophyta</taxon>
        <taxon>Magnoliopsida</taxon>
        <taxon>eudicotyledons</taxon>
        <taxon>Gunneridae</taxon>
        <taxon>Pentapetalae</taxon>
        <taxon>asterids</taxon>
        <taxon>lamiids</taxon>
        <taxon>Boraginales</taxon>
        <taxon>Boraginaceae</taxon>
        <taxon>Boraginoideae</taxon>
        <taxon>Lithospermeae</taxon>
        <taxon>Lithospermum</taxon>
    </lineage>
</organism>
<feature type="chain" id="PRO_5043495212" evidence="10">
    <location>
        <begin position="18"/>
        <end position="518"/>
    </location>
</feature>
<gene>
    <name evidence="11" type="ORF">LIER_26164</name>
</gene>
<evidence type="ECO:0000256" key="7">
    <source>
        <dbReference type="ARBA" id="ARBA00023033"/>
    </source>
</evidence>
<sequence length="518" mass="58970">MASSLIVLAFAFLVALAFILKKIKKPTKKVNFPPGPTPWPIVGNLFQLGYRPHITLDKLAKQYGDIMRVKFGMKNVVMAASPKMAEEFLKIQDPIFASRPPLSAGKYTGYDFKNMTWAPYGAHWKLSRKVYLMELFSPKRLSSFEPVRLEERINFFKGLYAKIGQPVVIKKHIRHYTLSSISRVVLGDKYFTDFKGNESSGLLSLDELIAQIDEWMILNGELVIGDWIPFLQPLDLQGLIKRMKNQHEKFDNFLTVVIADHKVKMDKAGDAFDPKDMVDLLLMLTRDEADPDMKLDLEGVKSLLHDLIPGGTDTSATTMEWAIHELLLHPEALKKLREEMDKVTGGERWIQEDDHPNMPYMEAVIKETLRLHPLSPMLAPHVAIEDAKVAGYDIPKGTTILINTWSIGRNDAYWENPSEFKPERFLEAGKDISMMGQDFSLLPFGAGRRRCPGYSLGLRLVRTTVGNVFHGFNWKFPEGFTKDDICMSERYGLTTCPEVSTSVIPEPRFPAHFYQRSK</sequence>
<dbReference type="InterPro" id="IPR002401">
    <property type="entry name" value="Cyt_P450_E_grp-I"/>
</dbReference>
<proteinExistence type="inferred from homology"/>
<dbReference type="InterPro" id="IPR001128">
    <property type="entry name" value="Cyt_P450"/>
</dbReference>